<evidence type="ECO:0000313" key="4">
    <source>
        <dbReference type="Proteomes" id="UP000321079"/>
    </source>
</evidence>
<gene>
    <name evidence="3" type="ORF">GKA01_12880</name>
</gene>
<keyword evidence="1" id="KW-0328">Glycosyltransferase</keyword>
<accession>A0A511B8R0</accession>
<dbReference type="SUPFAM" id="SSF53756">
    <property type="entry name" value="UDP-Glycosyltransferase/glycogen phosphorylase"/>
    <property type="match status" value="1"/>
</dbReference>
<name>A0A511B8R0_9PROT</name>
<dbReference type="InterPro" id="IPR002201">
    <property type="entry name" value="Glyco_trans_9"/>
</dbReference>
<dbReference type="CDD" id="cd03789">
    <property type="entry name" value="GT9_LPS_heptosyltransferase"/>
    <property type="match status" value="1"/>
</dbReference>
<dbReference type="GO" id="GO:0009244">
    <property type="term" value="P:lipopolysaccharide core region biosynthetic process"/>
    <property type="evidence" value="ECO:0007669"/>
    <property type="project" value="TreeGrafter"/>
</dbReference>
<dbReference type="Gene3D" id="3.40.50.2000">
    <property type="entry name" value="Glycogen Phosphorylase B"/>
    <property type="match status" value="2"/>
</dbReference>
<keyword evidence="4" id="KW-1185">Reference proteome</keyword>
<dbReference type="InterPro" id="IPR051199">
    <property type="entry name" value="LPS_LOS_Heptosyltrfase"/>
</dbReference>
<comment type="caution">
    <text evidence="3">The sequence shown here is derived from an EMBL/GenBank/DDBJ whole genome shotgun (WGS) entry which is preliminary data.</text>
</comment>
<dbReference type="GO" id="GO:0005829">
    <property type="term" value="C:cytosol"/>
    <property type="evidence" value="ECO:0007669"/>
    <property type="project" value="TreeGrafter"/>
</dbReference>
<proteinExistence type="predicted"/>
<sequence>MVPQLMRILFVTANRLGDAVISTGVLDALQKRYPAALFTVVCGPVAAGLFEADPRCERIIVMTKRRHDRHWLDLWRDCFPTRWFMVVDLRGSLLGLTLRARRRVIVRGGRRPGRRIEQLGHALGYRRTPMPRVWTTATQREQAMRLLPERGWLALGPTANWDGKIWPAERFVELAKALRPLHLRPVVLYGPGDAERERALPVLGALPDALDLGGSPSLGEVAALLMRCTLFIGNDSGLMHLAAAAGTPTLGLFGPSRASEYAPAGRMARYVEAPGPEGHAPISGLSVATVLSAARKILSEKDVSVSCIGAD</sequence>
<dbReference type="Pfam" id="PF01075">
    <property type="entry name" value="Glyco_transf_9"/>
    <property type="match status" value="1"/>
</dbReference>
<organism evidence="3 4">
    <name type="scientific">Gluconobacter kanchanaburiensis NBRC 103587</name>
    <dbReference type="NCBI Taxonomy" id="1307948"/>
    <lineage>
        <taxon>Bacteria</taxon>
        <taxon>Pseudomonadati</taxon>
        <taxon>Pseudomonadota</taxon>
        <taxon>Alphaproteobacteria</taxon>
        <taxon>Acetobacterales</taxon>
        <taxon>Acetobacteraceae</taxon>
        <taxon>Gluconobacter</taxon>
    </lineage>
</organism>
<protein>
    <submittedName>
        <fullName evidence="3">Glycosyl transferase</fullName>
    </submittedName>
</protein>
<keyword evidence="2 3" id="KW-0808">Transferase</keyword>
<reference evidence="3 4" key="1">
    <citation type="submission" date="2019-07" db="EMBL/GenBank/DDBJ databases">
        <title>Whole genome shotgun sequence of Gluconobacter kanchanaburiensis NBRC 103587.</title>
        <authorList>
            <person name="Hosoyama A."/>
            <person name="Uohara A."/>
            <person name="Ohji S."/>
            <person name="Ichikawa N."/>
        </authorList>
    </citation>
    <scope>NUCLEOTIDE SEQUENCE [LARGE SCALE GENOMIC DNA]</scope>
    <source>
        <strain evidence="3 4">NBRC 103587</strain>
    </source>
</reference>
<dbReference type="GO" id="GO:0008713">
    <property type="term" value="F:ADP-heptose-lipopolysaccharide heptosyltransferase activity"/>
    <property type="evidence" value="ECO:0007669"/>
    <property type="project" value="TreeGrafter"/>
</dbReference>
<dbReference type="EMBL" id="BJVA01000006">
    <property type="protein sequence ID" value="GEK96091.1"/>
    <property type="molecule type" value="Genomic_DNA"/>
</dbReference>
<evidence type="ECO:0000256" key="1">
    <source>
        <dbReference type="ARBA" id="ARBA00022676"/>
    </source>
</evidence>
<evidence type="ECO:0000313" key="3">
    <source>
        <dbReference type="EMBL" id="GEK96091.1"/>
    </source>
</evidence>
<dbReference type="PANTHER" id="PTHR30160">
    <property type="entry name" value="TETRAACYLDISACCHARIDE 4'-KINASE-RELATED"/>
    <property type="match status" value="1"/>
</dbReference>
<dbReference type="AlphaFoldDB" id="A0A511B8R0"/>
<dbReference type="Proteomes" id="UP000321079">
    <property type="component" value="Unassembled WGS sequence"/>
</dbReference>
<evidence type="ECO:0000256" key="2">
    <source>
        <dbReference type="ARBA" id="ARBA00022679"/>
    </source>
</evidence>